<evidence type="ECO:0000259" key="12">
    <source>
        <dbReference type="SMART" id="SM00986"/>
    </source>
</evidence>
<evidence type="ECO:0000256" key="10">
    <source>
        <dbReference type="ARBA" id="ARBA00023014"/>
    </source>
</evidence>
<keyword evidence="5" id="KW-0004">4Fe-4S</keyword>
<keyword evidence="7" id="KW-0227">DNA damage</keyword>
<evidence type="ECO:0000256" key="1">
    <source>
        <dbReference type="ARBA" id="ARBA00001400"/>
    </source>
</evidence>
<dbReference type="GO" id="GO:0006281">
    <property type="term" value="P:DNA repair"/>
    <property type="evidence" value="ECO:0007669"/>
    <property type="project" value="UniProtKB-KW"/>
</dbReference>
<evidence type="ECO:0000256" key="8">
    <source>
        <dbReference type="ARBA" id="ARBA00022801"/>
    </source>
</evidence>
<dbReference type="GO" id="GO:0051539">
    <property type="term" value="F:4 iron, 4 sulfur cluster binding"/>
    <property type="evidence" value="ECO:0007669"/>
    <property type="project" value="UniProtKB-KW"/>
</dbReference>
<dbReference type="NCBIfam" id="TIGR00758">
    <property type="entry name" value="UDG_fam4"/>
    <property type="match status" value="1"/>
</dbReference>
<dbReference type="GO" id="GO:0004844">
    <property type="term" value="F:uracil DNA N-glycosylase activity"/>
    <property type="evidence" value="ECO:0007669"/>
    <property type="project" value="UniProtKB-EC"/>
</dbReference>
<evidence type="ECO:0000256" key="6">
    <source>
        <dbReference type="ARBA" id="ARBA00022723"/>
    </source>
</evidence>
<dbReference type="EC" id="3.2.2.27" evidence="3"/>
<dbReference type="Pfam" id="PF03167">
    <property type="entry name" value="UDG"/>
    <property type="match status" value="1"/>
</dbReference>
<evidence type="ECO:0000256" key="5">
    <source>
        <dbReference type="ARBA" id="ARBA00022485"/>
    </source>
</evidence>
<evidence type="ECO:0000256" key="3">
    <source>
        <dbReference type="ARBA" id="ARBA00012030"/>
    </source>
</evidence>
<organism evidence="13">
    <name type="scientific">Caldimicrobium thiodismutans</name>
    <dbReference type="NCBI Taxonomy" id="1653476"/>
    <lineage>
        <taxon>Bacteria</taxon>
        <taxon>Pseudomonadati</taxon>
        <taxon>Thermodesulfobacteriota</taxon>
        <taxon>Thermodesulfobacteria</taxon>
        <taxon>Thermodesulfobacteriales</taxon>
        <taxon>Thermodesulfobacteriaceae</taxon>
        <taxon>Caldimicrobium</taxon>
    </lineage>
</organism>
<dbReference type="EMBL" id="DSZU01000107">
    <property type="protein sequence ID" value="HGV55624.1"/>
    <property type="molecule type" value="Genomic_DNA"/>
</dbReference>
<comment type="catalytic activity">
    <reaction evidence="1">
        <text>Hydrolyzes single-stranded DNA or mismatched double-stranded DNA and polynucleotides, releasing free uracil.</text>
        <dbReference type="EC" id="3.2.2.27"/>
    </reaction>
</comment>
<keyword evidence="10" id="KW-0411">Iron-sulfur</keyword>
<dbReference type="CDD" id="cd10030">
    <property type="entry name" value="UDG-F4_TTUDGA_SPO1dp_like"/>
    <property type="match status" value="1"/>
</dbReference>
<proteinExistence type="inferred from homology"/>
<comment type="caution">
    <text evidence="13">The sequence shown here is derived from an EMBL/GenBank/DDBJ whole genome shotgun (WGS) entry which is preliminary data.</text>
</comment>
<keyword evidence="11" id="KW-0234">DNA repair</keyword>
<dbReference type="InterPro" id="IPR005122">
    <property type="entry name" value="Uracil-DNA_glycosylase-like"/>
</dbReference>
<dbReference type="InterPro" id="IPR036895">
    <property type="entry name" value="Uracil-DNA_glycosylase-like_sf"/>
</dbReference>
<comment type="similarity">
    <text evidence="2">Belongs to the uracil-DNA glycosylase (UDG) superfamily. Type 4 (UDGa) family.</text>
</comment>
<reference evidence="13" key="1">
    <citation type="journal article" date="2020" name="mSystems">
        <title>Genome- and Community-Level Interaction Insights into Carbon Utilization and Element Cycling Functions of Hydrothermarchaeota in Hydrothermal Sediment.</title>
        <authorList>
            <person name="Zhou Z."/>
            <person name="Liu Y."/>
            <person name="Xu W."/>
            <person name="Pan J."/>
            <person name="Luo Z.H."/>
            <person name="Li M."/>
        </authorList>
    </citation>
    <scope>NUCLEOTIDE SEQUENCE [LARGE SCALE GENOMIC DNA]</scope>
    <source>
        <strain evidence="13">SpSt-605</strain>
    </source>
</reference>
<dbReference type="PANTHER" id="PTHR33693:SF1">
    <property type="entry name" value="TYPE-4 URACIL-DNA GLYCOSYLASE"/>
    <property type="match status" value="1"/>
</dbReference>
<evidence type="ECO:0000256" key="2">
    <source>
        <dbReference type="ARBA" id="ARBA00006521"/>
    </source>
</evidence>
<accession>A0A832GPG6</accession>
<dbReference type="InterPro" id="IPR051536">
    <property type="entry name" value="UDG_Type-4/5"/>
</dbReference>
<keyword evidence="9" id="KW-0408">Iron</keyword>
<evidence type="ECO:0000256" key="7">
    <source>
        <dbReference type="ARBA" id="ARBA00022763"/>
    </source>
</evidence>
<dbReference type="SMART" id="SM00987">
    <property type="entry name" value="UreE_C"/>
    <property type="match status" value="1"/>
</dbReference>
<sequence length="229" mass="27135">MSEPKINPLHELIKYLTYFEELGYPWLPRYREFSFIFNRENFGLKKGDLEDLFNQISRCQSCFLHRIRKQPVFEKRGSPIDLMLIGDFPSKEDDFYGVPFSGPLGETLQKMLLSIGLKREDFYVTLVVKCKPPAGRLPEEEEIQACKKYLLQEIMLLKPRLILALGNLPVKVFLEKPVTLSSLRSKPFKYKNSMIIFTYHPSYMLKNPQVKRFIWEDLKTFRKLYDETF</sequence>
<evidence type="ECO:0000313" key="13">
    <source>
        <dbReference type="EMBL" id="HGV55624.1"/>
    </source>
</evidence>
<name>A0A832GPG6_9BACT</name>
<dbReference type="AlphaFoldDB" id="A0A832GPG6"/>
<dbReference type="SUPFAM" id="SSF52141">
    <property type="entry name" value="Uracil-DNA glycosylase-like"/>
    <property type="match status" value="1"/>
</dbReference>
<protein>
    <recommendedName>
        <fullName evidence="4">Type-4 uracil-DNA glycosylase</fullName>
        <ecNumber evidence="3">3.2.2.27</ecNumber>
    </recommendedName>
</protein>
<evidence type="ECO:0000256" key="4">
    <source>
        <dbReference type="ARBA" id="ARBA00019403"/>
    </source>
</evidence>
<dbReference type="SMART" id="SM00986">
    <property type="entry name" value="UDG"/>
    <property type="match status" value="1"/>
</dbReference>
<gene>
    <name evidence="13" type="ORF">ENT73_06030</name>
</gene>
<evidence type="ECO:0000256" key="11">
    <source>
        <dbReference type="ARBA" id="ARBA00023204"/>
    </source>
</evidence>
<dbReference type="GO" id="GO:0046872">
    <property type="term" value="F:metal ion binding"/>
    <property type="evidence" value="ECO:0007669"/>
    <property type="project" value="UniProtKB-KW"/>
</dbReference>
<dbReference type="Gene3D" id="3.40.470.10">
    <property type="entry name" value="Uracil-DNA glycosylase-like domain"/>
    <property type="match status" value="1"/>
</dbReference>
<dbReference type="InterPro" id="IPR005273">
    <property type="entry name" value="Ura-DNA_glyco_family4"/>
</dbReference>
<keyword evidence="6" id="KW-0479">Metal-binding</keyword>
<dbReference type="PANTHER" id="PTHR33693">
    <property type="entry name" value="TYPE-5 URACIL-DNA GLYCOSYLASE"/>
    <property type="match status" value="1"/>
</dbReference>
<keyword evidence="8" id="KW-0378">Hydrolase</keyword>
<feature type="domain" description="Uracil-DNA glycosylase-like" evidence="12">
    <location>
        <begin position="72"/>
        <end position="219"/>
    </location>
</feature>
<evidence type="ECO:0000256" key="9">
    <source>
        <dbReference type="ARBA" id="ARBA00023004"/>
    </source>
</evidence>